<dbReference type="SUPFAM" id="SSF47413">
    <property type="entry name" value="lambda repressor-like DNA-binding domains"/>
    <property type="match status" value="1"/>
</dbReference>
<feature type="compositionally biased region" description="Low complexity" evidence="1">
    <location>
        <begin position="99"/>
        <end position="113"/>
    </location>
</feature>
<dbReference type="Proteomes" id="UP001250181">
    <property type="component" value="Unassembled WGS sequence"/>
</dbReference>
<dbReference type="Pfam" id="PF00652">
    <property type="entry name" value="Ricin_B_lectin"/>
    <property type="match status" value="1"/>
</dbReference>
<accession>A0ABU3QQX4</accession>
<dbReference type="InterPro" id="IPR010982">
    <property type="entry name" value="Lambda_DNA-bd_dom_sf"/>
</dbReference>
<feature type="transmembrane region" description="Helical" evidence="2">
    <location>
        <begin position="138"/>
        <end position="157"/>
    </location>
</feature>
<dbReference type="InterPro" id="IPR001387">
    <property type="entry name" value="Cro/C1-type_HTH"/>
</dbReference>
<sequence length="307" mass="32400">MAEGERPRQGTPAQRLGGALRALQQRSGRTLRSLEREVLISDSSLSRYFRGSAVPPWSTVRDLCRALGADPAEYRALWEEADRGQTRPEGTVGTVPGTPATAVPPGAGPAAPTGGPGGGTRRWLPAARVRLPHGWVRAAAGAVLGVVLGALLMYLVAPHAPAPAAGSPAAEAAGGDGGNTPGATAARVRRVFVSRQTGRCLDDSLDERLRTYKCNGMSYQWWTAHPLADGSHRLSNHATGRCLEDTAAGLRAARCGPDGARAQAWALTVWGDESVEVRSRTTGECLDDSGAGLRTLRCDRTDRQKWG</sequence>
<feature type="region of interest" description="Disordered" evidence="1">
    <location>
        <begin position="1"/>
        <end position="24"/>
    </location>
</feature>
<dbReference type="EMBL" id="JAWCTQ010000036">
    <property type="protein sequence ID" value="MDT9685149.1"/>
    <property type="molecule type" value="Genomic_DNA"/>
</dbReference>
<proteinExistence type="predicted"/>
<gene>
    <name evidence="4" type="ORF">RND61_24255</name>
</gene>
<feature type="domain" description="HTH cro/C1-type" evidence="3">
    <location>
        <begin position="20"/>
        <end position="74"/>
    </location>
</feature>
<evidence type="ECO:0000259" key="3">
    <source>
        <dbReference type="PROSITE" id="PS50943"/>
    </source>
</evidence>
<evidence type="ECO:0000256" key="1">
    <source>
        <dbReference type="SAM" id="MobiDB-lite"/>
    </source>
</evidence>
<dbReference type="SUPFAM" id="SSF50370">
    <property type="entry name" value="Ricin B-like lectins"/>
    <property type="match status" value="1"/>
</dbReference>
<dbReference type="Gene3D" id="2.80.10.50">
    <property type="match status" value="1"/>
</dbReference>
<dbReference type="CDD" id="cd23415">
    <property type="entry name" value="beta-trefoil_Ricin_AH"/>
    <property type="match status" value="1"/>
</dbReference>
<reference evidence="4 5" key="1">
    <citation type="submission" date="2023-09" db="EMBL/GenBank/DDBJ databases">
        <title>Streptomyces sp. nov.: A antagonism against Alternaria gaisen Producing Streptochlin, Isolated from Tamarix root soil.</title>
        <authorList>
            <person name="Chen Y."/>
        </authorList>
    </citation>
    <scope>NUCLEOTIDE SEQUENCE [LARGE SCALE GENOMIC DNA]</scope>
    <source>
        <strain evidence="4 5">TRM76323</strain>
    </source>
</reference>
<evidence type="ECO:0000313" key="5">
    <source>
        <dbReference type="Proteomes" id="UP001250181"/>
    </source>
</evidence>
<dbReference type="Pfam" id="PF13560">
    <property type="entry name" value="HTH_31"/>
    <property type="match status" value="1"/>
</dbReference>
<evidence type="ECO:0000256" key="2">
    <source>
        <dbReference type="SAM" id="Phobius"/>
    </source>
</evidence>
<dbReference type="RefSeq" id="WP_315880194.1">
    <property type="nucleotide sequence ID" value="NZ_JAWCTQ010000036.1"/>
</dbReference>
<dbReference type="InterPro" id="IPR000772">
    <property type="entry name" value="Ricin_B_lectin"/>
</dbReference>
<dbReference type="CDD" id="cd00093">
    <property type="entry name" value="HTH_XRE"/>
    <property type="match status" value="1"/>
</dbReference>
<dbReference type="PROSITE" id="PS50943">
    <property type="entry name" value="HTH_CROC1"/>
    <property type="match status" value="1"/>
</dbReference>
<dbReference type="PROSITE" id="PS50231">
    <property type="entry name" value="RICIN_B_LECTIN"/>
    <property type="match status" value="1"/>
</dbReference>
<feature type="region of interest" description="Disordered" evidence="1">
    <location>
        <begin position="163"/>
        <end position="182"/>
    </location>
</feature>
<organism evidence="4 5">
    <name type="scientific">Streptomyces tamarix</name>
    <dbReference type="NCBI Taxonomy" id="3078565"/>
    <lineage>
        <taxon>Bacteria</taxon>
        <taxon>Bacillati</taxon>
        <taxon>Actinomycetota</taxon>
        <taxon>Actinomycetes</taxon>
        <taxon>Kitasatosporales</taxon>
        <taxon>Streptomycetaceae</taxon>
        <taxon>Streptomyces</taxon>
    </lineage>
</organism>
<comment type="caution">
    <text evidence="4">The sequence shown here is derived from an EMBL/GenBank/DDBJ whole genome shotgun (WGS) entry which is preliminary data.</text>
</comment>
<dbReference type="InterPro" id="IPR035992">
    <property type="entry name" value="Ricin_B-like_lectins"/>
</dbReference>
<keyword evidence="2" id="KW-1133">Transmembrane helix</keyword>
<evidence type="ECO:0000313" key="4">
    <source>
        <dbReference type="EMBL" id="MDT9685149.1"/>
    </source>
</evidence>
<protein>
    <submittedName>
        <fullName evidence="4">Helix-turn-helix domain-containing protein</fullName>
    </submittedName>
</protein>
<name>A0ABU3QQX4_9ACTN</name>
<keyword evidence="2" id="KW-0812">Transmembrane</keyword>
<dbReference type="Gene3D" id="1.10.260.40">
    <property type="entry name" value="lambda repressor-like DNA-binding domains"/>
    <property type="match status" value="1"/>
</dbReference>
<feature type="region of interest" description="Disordered" evidence="1">
    <location>
        <begin position="99"/>
        <end position="118"/>
    </location>
</feature>
<keyword evidence="2" id="KW-0472">Membrane</keyword>
<feature type="compositionally biased region" description="Low complexity" evidence="1">
    <location>
        <begin position="163"/>
        <end position="173"/>
    </location>
</feature>
<dbReference type="SMART" id="SM00530">
    <property type="entry name" value="HTH_XRE"/>
    <property type="match status" value="1"/>
</dbReference>
<keyword evidence="5" id="KW-1185">Reference proteome</keyword>